<sequence length="194" mass="22066">MASRNGDPRLRHFHTMANSGLWVGILTALTALGASYITSRATLGAALAQARTTTRAQALREQHERRRSTYRELMRCVHEFSAVTWQIEDVDAQQDRESKERLLRQMCSRIGPAVAEMNRAMHEVRLDGPADVSAAADHVRDMARRVESHLKALVNEDGPDHRETYDRAYREFREAYVTFIGLAQKTLEVKDETT</sequence>
<evidence type="ECO:0000313" key="2">
    <source>
        <dbReference type="Proteomes" id="UP001501427"/>
    </source>
</evidence>
<accession>A0ABN1DUK3</accession>
<proteinExistence type="predicted"/>
<gene>
    <name evidence="1" type="ORF">GCM10009546_13090</name>
</gene>
<organism evidence="1 2">
    <name type="scientific">Actinomadura livida</name>
    <dbReference type="NCBI Taxonomy" id="79909"/>
    <lineage>
        <taxon>Bacteria</taxon>
        <taxon>Bacillati</taxon>
        <taxon>Actinomycetota</taxon>
        <taxon>Actinomycetes</taxon>
        <taxon>Streptosporangiales</taxon>
        <taxon>Thermomonosporaceae</taxon>
        <taxon>Actinomadura</taxon>
    </lineage>
</organism>
<name>A0ABN1DUK3_9ACTN</name>
<dbReference type="EMBL" id="BAAAHD010000012">
    <property type="protein sequence ID" value="GAA0552479.1"/>
    <property type="molecule type" value="Genomic_DNA"/>
</dbReference>
<protein>
    <recommendedName>
        <fullName evidence="3">Secreted protein</fullName>
    </recommendedName>
</protein>
<keyword evidence="2" id="KW-1185">Reference proteome</keyword>
<comment type="caution">
    <text evidence="1">The sequence shown here is derived from an EMBL/GenBank/DDBJ whole genome shotgun (WGS) entry which is preliminary data.</text>
</comment>
<evidence type="ECO:0008006" key="3">
    <source>
        <dbReference type="Google" id="ProtNLM"/>
    </source>
</evidence>
<dbReference type="Proteomes" id="UP001501427">
    <property type="component" value="Unassembled WGS sequence"/>
</dbReference>
<evidence type="ECO:0000313" key="1">
    <source>
        <dbReference type="EMBL" id="GAA0552479.1"/>
    </source>
</evidence>
<reference evidence="1 2" key="1">
    <citation type="journal article" date="2019" name="Int. J. Syst. Evol. Microbiol.">
        <title>The Global Catalogue of Microorganisms (GCM) 10K type strain sequencing project: providing services to taxonomists for standard genome sequencing and annotation.</title>
        <authorList>
            <consortium name="The Broad Institute Genomics Platform"/>
            <consortium name="The Broad Institute Genome Sequencing Center for Infectious Disease"/>
            <person name="Wu L."/>
            <person name="Ma J."/>
        </authorList>
    </citation>
    <scope>NUCLEOTIDE SEQUENCE [LARGE SCALE GENOMIC DNA]</scope>
    <source>
        <strain evidence="1 2">JCM 10667</strain>
    </source>
</reference>